<dbReference type="GeneID" id="34612970"/>
<feature type="region of interest" description="Disordered" evidence="1">
    <location>
        <begin position="1"/>
        <end position="27"/>
    </location>
</feature>
<dbReference type="RefSeq" id="XP_022580866.1">
    <property type="nucleotide sequence ID" value="XM_022726506.1"/>
</dbReference>
<gene>
    <name evidence="2" type="ORF">ASPZODRAFT_16127</name>
</gene>
<proteinExistence type="predicted"/>
<dbReference type="VEuPathDB" id="FungiDB:ASPZODRAFT_16127"/>
<evidence type="ECO:0000256" key="1">
    <source>
        <dbReference type="SAM" id="MobiDB-lite"/>
    </source>
</evidence>
<sequence length="70" mass="7416">MGPDFAQRPRSPETAAAGRFLGGGPKNAAVGRSGSWNGEGVLACTTATQKAENRRWCDQLTICLEETDCC</sequence>
<reference evidence="3" key="1">
    <citation type="journal article" date="2017" name="Genome Biol.">
        <title>Comparative genomics reveals high biological diversity and specific adaptations in the industrially and medically important fungal genus Aspergillus.</title>
        <authorList>
            <person name="de Vries R.P."/>
            <person name="Riley R."/>
            <person name="Wiebenga A."/>
            <person name="Aguilar-Osorio G."/>
            <person name="Amillis S."/>
            <person name="Uchima C.A."/>
            <person name="Anderluh G."/>
            <person name="Asadollahi M."/>
            <person name="Askin M."/>
            <person name="Barry K."/>
            <person name="Battaglia E."/>
            <person name="Bayram O."/>
            <person name="Benocci T."/>
            <person name="Braus-Stromeyer S.A."/>
            <person name="Caldana C."/>
            <person name="Canovas D."/>
            <person name="Cerqueira G.C."/>
            <person name="Chen F."/>
            <person name="Chen W."/>
            <person name="Choi C."/>
            <person name="Clum A."/>
            <person name="Dos Santos R.A."/>
            <person name="Damasio A.R."/>
            <person name="Diallinas G."/>
            <person name="Emri T."/>
            <person name="Fekete E."/>
            <person name="Flipphi M."/>
            <person name="Freyberg S."/>
            <person name="Gallo A."/>
            <person name="Gournas C."/>
            <person name="Habgood R."/>
            <person name="Hainaut M."/>
            <person name="Harispe M.L."/>
            <person name="Henrissat B."/>
            <person name="Hilden K.S."/>
            <person name="Hope R."/>
            <person name="Hossain A."/>
            <person name="Karabika E."/>
            <person name="Karaffa L."/>
            <person name="Karanyi Z."/>
            <person name="Krasevec N."/>
            <person name="Kuo A."/>
            <person name="Kusch H."/>
            <person name="LaButti K."/>
            <person name="Lagendijk E.L."/>
            <person name="Lapidus A."/>
            <person name="Levasseur A."/>
            <person name="Lindquist E."/>
            <person name="Lipzen A."/>
            <person name="Logrieco A.F."/>
            <person name="MacCabe A."/>
            <person name="Maekelae M.R."/>
            <person name="Malavazi I."/>
            <person name="Melin P."/>
            <person name="Meyer V."/>
            <person name="Mielnichuk N."/>
            <person name="Miskei M."/>
            <person name="Molnar A.P."/>
            <person name="Mule G."/>
            <person name="Ngan C.Y."/>
            <person name="Orejas M."/>
            <person name="Orosz E."/>
            <person name="Ouedraogo J.P."/>
            <person name="Overkamp K.M."/>
            <person name="Park H.-S."/>
            <person name="Perrone G."/>
            <person name="Piumi F."/>
            <person name="Punt P.J."/>
            <person name="Ram A.F."/>
            <person name="Ramon A."/>
            <person name="Rauscher S."/>
            <person name="Record E."/>
            <person name="Riano-Pachon D.M."/>
            <person name="Robert V."/>
            <person name="Roehrig J."/>
            <person name="Ruller R."/>
            <person name="Salamov A."/>
            <person name="Salih N.S."/>
            <person name="Samson R.A."/>
            <person name="Sandor E."/>
            <person name="Sanguinetti M."/>
            <person name="Schuetze T."/>
            <person name="Sepcic K."/>
            <person name="Shelest E."/>
            <person name="Sherlock G."/>
            <person name="Sophianopoulou V."/>
            <person name="Squina F.M."/>
            <person name="Sun H."/>
            <person name="Susca A."/>
            <person name="Todd R.B."/>
            <person name="Tsang A."/>
            <person name="Unkles S.E."/>
            <person name="van de Wiele N."/>
            <person name="van Rossen-Uffink D."/>
            <person name="Oliveira J.V."/>
            <person name="Vesth T.C."/>
            <person name="Visser J."/>
            <person name="Yu J.-H."/>
            <person name="Zhou M."/>
            <person name="Andersen M.R."/>
            <person name="Archer D.B."/>
            <person name="Baker S.E."/>
            <person name="Benoit I."/>
            <person name="Brakhage A.A."/>
            <person name="Braus G.H."/>
            <person name="Fischer R."/>
            <person name="Frisvad J.C."/>
            <person name="Goldman G.H."/>
            <person name="Houbraken J."/>
            <person name="Oakley B."/>
            <person name="Pocsi I."/>
            <person name="Scazzocchio C."/>
            <person name="Seiboth B."/>
            <person name="vanKuyk P.A."/>
            <person name="Wortman J."/>
            <person name="Dyer P.S."/>
            <person name="Grigoriev I.V."/>
        </authorList>
    </citation>
    <scope>NUCLEOTIDE SEQUENCE [LARGE SCALE GENOMIC DNA]</scope>
    <source>
        <strain evidence="3">CBS 506.65</strain>
    </source>
</reference>
<protein>
    <submittedName>
        <fullName evidence="2">Uncharacterized protein</fullName>
    </submittedName>
</protein>
<evidence type="ECO:0000313" key="3">
    <source>
        <dbReference type="Proteomes" id="UP000184188"/>
    </source>
</evidence>
<organism evidence="2 3">
    <name type="scientific">Penicilliopsis zonata CBS 506.65</name>
    <dbReference type="NCBI Taxonomy" id="1073090"/>
    <lineage>
        <taxon>Eukaryota</taxon>
        <taxon>Fungi</taxon>
        <taxon>Dikarya</taxon>
        <taxon>Ascomycota</taxon>
        <taxon>Pezizomycotina</taxon>
        <taxon>Eurotiomycetes</taxon>
        <taxon>Eurotiomycetidae</taxon>
        <taxon>Eurotiales</taxon>
        <taxon>Aspergillaceae</taxon>
        <taxon>Penicilliopsis</taxon>
    </lineage>
</organism>
<dbReference type="Proteomes" id="UP000184188">
    <property type="component" value="Unassembled WGS sequence"/>
</dbReference>
<dbReference type="AlphaFoldDB" id="A0A1L9SH04"/>
<accession>A0A1L9SH04</accession>
<name>A0A1L9SH04_9EURO</name>
<keyword evidence="3" id="KW-1185">Reference proteome</keyword>
<dbReference type="EMBL" id="KV878342">
    <property type="protein sequence ID" value="OJJ46356.1"/>
    <property type="molecule type" value="Genomic_DNA"/>
</dbReference>
<evidence type="ECO:0000313" key="2">
    <source>
        <dbReference type="EMBL" id="OJJ46356.1"/>
    </source>
</evidence>